<dbReference type="PIRSF" id="PIRSF005719">
    <property type="entry name" value="SMC"/>
    <property type="match status" value="1"/>
</dbReference>
<dbReference type="FunFam" id="3.40.50.300:FF:000385">
    <property type="entry name" value="Structural maintenance of chromosomes 2"/>
    <property type="match status" value="1"/>
</dbReference>
<evidence type="ECO:0000256" key="12">
    <source>
        <dbReference type="SAM" id="Coils"/>
    </source>
</evidence>
<reference evidence="14 15" key="1">
    <citation type="journal article" date="2018" name="MBio">
        <title>Comparative Genomics Reveals the Core Gene Toolbox for the Fungus-Insect Symbiosis.</title>
        <authorList>
            <person name="Wang Y."/>
            <person name="Stata M."/>
            <person name="Wang W."/>
            <person name="Stajich J.E."/>
            <person name="White M.M."/>
            <person name="Moncalvo J.M."/>
        </authorList>
    </citation>
    <scope>NUCLEOTIDE SEQUENCE [LARGE SCALE GENOMIC DNA]</scope>
    <source>
        <strain evidence="14 15">AUS-77-4</strain>
    </source>
</reference>
<dbReference type="PANTHER" id="PTHR43977">
    <property type="entry name" value="STRUCTURAL MAINTENANCE OF CHROMOSOMES PROTEIN 3"/>
    <property type="match status" value="1"/>
</dbReference>
<comment type="caution">
    <text evidence="14">The sequence shown here is derived from an EMBL/GenBank/DDBJ whole genome shotgun (WGS) entry which is preliminary data.</text>
</comment>
<evidence type="ECO:0000256" key="1">
    <source>
        <dbReference type="ARBA" id="ARBA00004123"/>
    </source>
</evidence>
<keyword evidence="7 12" id="KW-0175">Coiled coil</keyword>
<dbReference type="Pfam" id="PF02463">
    <property type="entry name" value="SMC_N"/>
    <property type="match status" value="1"/>
</dbReference>
<dbReference type="Gene3D" id="1.20.1060.20">
    <property type="match status" value="1"/>
</dbReference>
<dbReference type="AlphaFoldDB" id="A0A2T9Z618"/>
<keyword evidence="10" id="KW-0131">Cell cycle</keyword>
<dbReference type="SUPFAM" id="SSF52540">
    <property type="entry name" value="P-loop containing nucleoside triphosphate hydrolases"/>
    <property type="match status" value="1"/>
</dbReference>
<dbReference type="CDD" id="cd03273">
    <property type="entry name" value="ABC_SMC2_euk"/>
    <property type="match status" value="1"/>
</dbReference>
<dbReference type="Proteomes" id="UP000245699">
    <property type="component" value="Unassembled WGS sequence"/>
</dbReference>
<evidence type="ECO:0000313" key="15">
    <source>
        <dbReference type="Proteomes" id="UP000245699"/>
    </source>
</evidence>
<evidence type="ECO:0000256" key="9">
    <source>
        <dbReference type="ARBA" id="ARBA00023242"/>
    </source>
</evidence>
<dbReference type="SUPFAM" id="SSF75553">
    <property type="entry name" value="Smc hinge domain"/>
    <property type="match status" value="1"/>
</dbReference>
<dbReference type="InterPro" id="IPR027417">
    <property type="entry name" value="P-loop_NTPase"/>
</dbReference>
<evidence type="ECO:0000313" key="14">
    <source>
        <dbReference type="EMBL" id="PVV00023.1"/>
    </source>
</evidence>
<keyword evidence="4" id="KW-0547">Nucleotide-binding</keyword>
<feature type="coiled-coil region" evidence="12">
    <location>
        <begin position="438"/>
        <end position="496"/>
    </location>
</feature>
<feature type="domain" description="SMC hinge" evidence="13">
    <location>
        <begin position="521"/>
        <end position="642"/>
    </location>
</feature>
<evidence type="ECO:0000256" key="5">
    <source>
        <dbReference type="ARBA" id="ARBA00022776"/>
    </source>
</evidence>
<keyword evidence="3" id="KW-0132">Cell division</keyword>
<feature type="coiled-coil region" evidence="12">
    <location>
        <begin position="260"/>
        <end position="318"/>
    </location>
</feature>
<dbReference type="InterPro" id="IPR036277">
    <property type="entry name" value="SMC_hinge_sf"/>
</dbReference>
<dbReference type="GO" id="GO:0030261">
    <property type="term" value="P:chromosome condensation"/>
    <property type="evidence" value="ECO:0007669"/>
    <property type="project" value="UniProtKB-KW"/>
</dbReference>
<comment type="similarity">
    <text evidence="2">Belongs to the SMC family. SMC2 subfamily.</text>
</comment>
<dbReference type="GO" id="GO:0005694">
    <property type="term" value="C:chromosome"/>
    <property type="evidence" value="ECO:0007669"/>
    <property type="project" value="InterPro"/>
</dbReference>
<keyword evidence="8" id="KW-0226">DNA condensation</keyword>
<evidence type="ECO:0000256" key="10">
    <source>
        <dbReference type="ARBA" id="ARBA00023306"/>
    </source>
</evidence>
<dbReference type="GO" id="GO:0007059">
    <property type="term" value="P:chromosome segregation"/>
    <property type="evidence" value="ECO:0007669"/>
    <property type="project" value="UniProtKB-ARBA"/>
</dbReference>
<dbReference type="InterPro" id="IPR024704">
    <property type="entry name" value="SMC"/>
</dbReference>
<evidence type="ECO:0000256" key="2">
    <source>
        <dbReference type="ARBA" id="ARBA00005231"/>
    </source>
</evidence>
<dbReference type="Pfam" id="PF06470">
    <property type="entry name" value="SMC_hinge"/>
    <property type="match status" value="1"/>
</dbReference>
<dbReference type="InterPro" id="IPR003395">
    <property type="entry name" value="RecF/RecN/SMC_N"/>
</dbReference>
<feature type="coiled-coil region" evidence="12">
    <location>
        <begin position="793"/>
        <end position="855"/>
    </location>
</feature>
<keyword evidence="15" id="KW-1185">Reference proteome</keyword>
<dbReference type="GO" id="GO:0051301">
    <property type="term" value="P:cell division"/>
    <property type="evidence" value="ECO:0007669"/>
    <property type="project" value="UniProtKB-KW"/>
</dbReference>
<dbReference type="SMART" id="SM00968">
    <property type="entry name" value="SMC_hinge"/>
    <property type="match status" value="1"/>
</dbReference>
<dbReference type="GO" id="GO:0005634">
    <property type="term" value="C:nucleus"/>
    <property type="evidence" value="ECO:0007669"/>
    <property type="project" value="UniProtKB-SubCell"/>
</dbReference>
<dbReference type="GO" id="GO:0016887">
    <property type="term" value="F:ATP hydrolysis activity"/>
    <property type="evidence" value="ECO:0007669"/>
    <property type="project" value="InterPro"/>
</dbReference>
<evidence type="ECO:0000256" key="11">
    <source>
        <dbReference type="PIRNR" id="PIRNR005719"/>
    </source>
</evidence>
<evidence type="ECO:0000256" key="3">
    <source>
        <dbReference type="ARBA" id="ARBA00022618"/>
    </source>
</evidence>
<proteinExistence type="inferred from homology"/>
<dbReference type="Gene3D" id="3.40.50.300">
    <property type="entry name" value="P-loop containing nucleotide triphosphate hydrolases"/>
    <property type="match status" value="2"/>
</dbReference>
<dbReference type="EMBL" id="MBFT01000010">
    <property type="protein sequence ID" value="PVV00023.1"/>
    <property type="molecule type" value="Genomic_DNA"/>
</dbReference>
<gene>
    <name evidence="14" type="ORF">BB559_000229</name>
</gene>
<name>A0A2T9Z618_9FUNG</name>
<feature type="coiled-coil region" evidence="12">
    <location>
        <begin position="884"/>
        <end position="925"/>
    </location>
</feature>
<evidence type="ECO:0000256" key="8">
    <source>
        <dbReference type="ARBA" id="ARBA00023067"/>
    </source>
</evidence>
<keyword evidence="5" id="KW-0498">Mitosis</keyword>
<evidence type="ECO:0000259" key="13">
    <source>
        <dbReference type="SMART" id="SM00968"/>
    </source>
</evidence>
<keyword evidence="6" id="KW-0067">ATP-binding</keyword>
<keyword evidence="9 11" id="KW-0539">Nucleus</keyword>
<protein>
    <recommendedName>
        <fullName evidence="11">Structural maintenance of chromosomes protein</fullName>
    </recommendedName>
</protein>
<evidence type="ECO:0000256" key="4">
    <source>
        <dbReference type="ARBA" id="ARBA00022741"/>
    </source>
</evidence>
<comment type="subcellular location">
    <subcellularLocation>
        <location evidence="1 11">Nucleus</location>
    </subcellularLocation>
</comment>
<dbReference type="GO" id="GO:0005524">
    <property type="term" value="F:ATP binding"/>
    <property type="evidence" value="ECO:0007669"/>
    <property type="project" value="UniProtKB-KW"/>
</dbReference>
<dbReference type="InterPro" id="IPR027120">
    <property type="entry name" value="Smc2_ABC"/>
</dbReference>
<evidence type="ECO:0000256" key="7">
    <source>
        <dbReference type="ARBA" id="ARBA00023054"/>
    </source>
</evidence>
<evidence type="ECO:0000256" key="6">
    <source>
        <dbReference type="ARBA" id="ARBA00022840"/>
    </source>
</evidence>
<dbReference type="STRING" id="61424.A0A2T9Z618"/>
<dbReference type="OrthoDB" id="10255539at2759"/>
<organism evidence="14 15">
    <name type="scientific">Furculomyces boomerangus</name>
    <dbReference type="NCBI Taxonomy" id="61424"/>
    <lineage>
        <taxon>Eukaryota</taxon>
        <taxon>Fungi</taxon>
        <taxon>Fungi incertae sedis</taxon>
        <taxon>Zoopagomycota</taxon>
        <taxon>Kickxellomycotina</taxon>
        <taxon>Harpellomycetes</taxon>
        <taxon>Harpellales</taxon>
        <taxon>Harpellaceae</taxon>
        <taxon>Furculomyces</taxon>
    </lineage>
</organism>
<dbReference type="InterPro" id="IPR010935">
    <property type="entry name" value="SMC_hinge"/>
</dbReference>
<sequence>MHVEELIIDGFKSYASRTHIKGWDPEFNAITGLNGSGKSNVLDAFCFVLGIKNYKLLRSNNIIDLIYKKGQAGITKASVTVVFNNIDKKNSPPGYETYHQINLTRQIMIGGKSKYMINGHNAQEQAVANMLQAVQLNINNPHFLIMQGKITQVLNMQPKEILSMIEEAAGTRMFEERKDKAIKTIAKKEKKIEEIQVILKEEITPKFDKLRAEKQGFLEYQKLSTESDRLQRLVSAYEYTKTEEKIMANQNITESNSINLRNYCERLEELNNETSNISKSKDEITLKIKKDISKNNELHQKQLEMDDLSKQMVKIKTKLDISEKSLTEEKNLGLELLNSIKNAEKSFVEYESKYNMCQSKYEEKKSELDSQLLQMKQLSQLVQSLTTGVTTEENLDGGFLQQLQEAKDSFANAKIIIDQNIIKVKMLSSEKSEISSKMKAAHKEIQTLLDKKSALKLKIETLTKKRDSLDYNQKAVQELSSLAQSKLAEIESIQNEDRRISSALSSVKLNYTDPEPGFDRNKVKGSIAQLIKLDEKAIHASQALEVCAGGRLYNVVVDTDSTGAKLLDKGMLKKRVTIIPLNKIRPYKASENVIKTAKSLAPGKTDIALSFVGYDKDVEAAMAFVFGNTLICQDANTAKTVTFHNSVRLKSVTLDGDVYDPSGTLQGGSKPSNSGILEQLSLLNNTRIKLDQALATYNGYKSKIDSLASTKNSFNQLSTQIDLSQHELGLVEEQFKSSVYTKLEKRVQELDLELKVCNDAISEAKKVESESKMMITNIQKDMKDFSTDKDGKLNEMKTKLNEQQKTVSILQKETKKLQKVAQASELEKDEQLSELSQLKEQMKNNSEVVGQLEESIISNEKTLVEIKSKYDIQSVLLGNTQLKMKGYTNELHELDELYKQKTDEATNLNLQIQQLKREVSRIESETQNLIAFRKKLVGNENNSWIPELKHLFGQPGGAFDFVKQDPVLAKKNLSTLKERLSQLVKTTNLTVQSNIEAVETRESSLKNMLKTVIRDRKKIQDTINSLDEYKLEALDRTWKVVNKDFGEIFSELLPGNTARLEPLDGMLLTEGLQVRVNLGGVWKNSLTELSGGQRSLIALSLILSLLQFKPAPMYILDEIDAALDLSHTQNIGRLFKSRFKGSQFIVVSLKEGMFNNANVLFRVRFRNGVSNVERN</sequence>
<accession>A0A2T9Z618</accession>
<dbReference type="Gene3D" id="3.30.70.1620">
    <property type="match status" value="1"/>
</dbReference>